<dbReference type="InterPro" id="IPR052145">
    <property type="entry name" value="Mediator/Homeobox_domain"/>
</dbReference>
<feature type="region of interest" description="Disordered" evidence="1">
    <location>
        <begin position="407"/>
        <end position="469"/>
    </location>
</feature>
<protein>
    <recommendedName>
        <fullName evidence="2">Plastid division protein CDP1-like 2nd alpha solenoid domain-containing protein</fullName>
    </recommendedName>
</protein>
<gene>
    <name evidence="3" type="primary">PLEST005738</name>
    <name evidence="3" type="ORF">PLESTB_001566400</name>
</gene>
<feature type="region of interest" description="Disordered" evidence="1">
    <location>
        <begin position="362"/>
        <end position="384"/>
    </location>
</feature>
<sequence>MRLSNQRPPGSGSCTAEPSAASAHWRYRAVPWRPTSSCAAQRTSTASAITAVSSTDPGSRSGTFGEAGATVVYTADINGRDVVDASEYSLRPVNNHAEAHTVLHEPESSLILRQQDTLGQCYSSATVSAMARLMGQSNDSEHLLAAGQTGVVVLPKARLLSVLKAGSGTPLDEASAALALLCEAGQYDAVVQYGNPLLKAASAAVPFSPLGAVKQQPVPHLEHLAADLALSIALAHISMAGGAPGGSGAGAGTGGGGGAQLAAGGGGGSGTGSMQSSELSGLEGVHAHLESALQVLERHSVAAAASLQQEVSYCLQGVAAAFAEEVLRTTPPVSPQPQPSAAAGGAGSGPAIQLAAGARAVAGSAGGGAPTGAAGAAGGAPGPSAAAATARRAKAISVLRSALWRGAAAGQHHNHQAQHSQSQQQPQQQQQQEGHGGAVAGAVAAGSAPVEAGGAPAGGGGGGGWAPELTPEERTELMAPLRGLLTASEHIALYGPVASGQKPYGAVKLSDEELYDLAIAHLAQGVSTGWPQHVLQALSYFERIAQQQLQQQHQQQSGGATAPPATAAATAAAAADVSFERSVCEALLGRRTSAAGTAAAAAAAASAEAGRTAAGGGSAASSASLPYSLAGDEWYDDGDESALLRRLEAQLLQAAGGVGGGATAAVVGALEGAVSFSVKERSDGVCSECEDECDAATGLEQAAAAAAAAAGTPAGGAAATGDKAPAAAATATQQPPSAGGRARYPVKSAPGKVSERSQDSDEVARKYGWAESWLELSVMPCFPETAGAGSVSLARWFADPRVILFNKLLAVRSGEAQVTAALGSAVAHVSDASRQRLWQLWQAAAHAVSAASKGHGQPQPPAAQAAAAAPAASEAVAAAGAGPKGGAGAPMASGLLAQSRAALQDVAPRAAAAANAVAAAAAAVGSAAARSPRTVARWMAPFNLGSRWGSAEKQAATGGGSGGGRAAIAAQALPRVAAAAAAAEPVTTRGDEEAVSRAAGSAGDRSYSQAVENHQQPQQKQQTAASNTNNVVPFPAGVAAPGGGGGGGGPGPAAGGEVMPSPPAAVPAAPPVAGGLVDVALAAPPASGSGSAADAAAAAGALWAPDAEGHLRPRPRMVARVVQRAAAAAVTITEHVAALPGAAPVRDWAAVVLDPAAADEATSREAVRRVAAVAAQAVCLGALAAYVGNRIVASGALQAAAASGYGAAAAAAAPTVDASRAQVAAAAAAVARWLGGGSAAQEALGQWPLLGGGGGGAAAGAGAIERQEAAVGSEVGADAASVESVSRLAEQYGRRAQLDEAAAAALLRGWAAARAAAPALADPRDRAELLSGLLGGRALKVARAEADRNARMSRRVQLQRIEVELEQLRARPVAAAAAAAAAAAGQGQGLGEVVVTAALVTAGTETSRVSPLPLSYCTRERLTLTFRREAPAAEGPTAAAVWRLVDVRDAPPAMY</sequence>
<feature type="compositionally biased region" description="Low complexity" evidence="1">
    <location>
        <begin position="440"/>
        <end position="454"/>
    </location>
</feature>
<feature type="compositionally biased region" description="Low complexity" evidence="1">
    <location>
        <begin position="339"/>
        <end position="348"/>
    </location>
</feature>
<evidence type="ECO:0000256" key="1">
    <source>
        <dbReference type="SAM" id="MobiDB-lite"/>
    </source>
</evidence>
<evidence type="ECO:0000313" key="3">
    <source>
        <dbReference type="EMBL" id="GLC60036.1"/>
    </source>
</evidence>
<feature type="region of interest" description="Disordered" evidence="1">
    <location>
        <begin position="714"/>
        <end position="761"/>
    </location>
</feature>
<reference evidence="3 4" key="1">
    <citation type="journal article" date="2023" name="Commun. Biol.">
        <title>Reorganization of the ancestral sex-determining regions during the evolution of trioecy in Pleodorina starrii.</title>
        <authorList>
            <person name="Takahashi K."/>
            <person name="Suzuki S."/>
            <person name="Kawai-Toyooka H."/>
            <person name="Yamamoto K."/>
            <person name="Hamaji T."/>
            <person name="Ootsuki R."/>
            <person name="Yamaguchi H."/>
            <person name="Kawachi M."/>
            <person name="Higashiyama T."/>
            <person name="Nozaki H."/>
        </authorList>
    </citation>
    <scope>NUCLEOTIDE SEQUENCE [LARGE SCALE GENOMIC DNA]</scope>
    <source>
        <strain evidence="3 4">NIES-4479</strain>
    </source>
</reference>
<feature type="domain" description="Plastid division protein CDP1-like 2nd alpha solenoid" evidence="2">
    <location>
        <begin position="485"/>
        <end position="595"/>
    </location>
</feature>
<feature type="compositionally biased region" description="Gly residues" evidence="1">
    <location>
        <begin position="262"/>
        <end position="271"/>
    </location>
</feature>
<feature type="region of interest" description="Disordered" evidence="1">
    <location>
        <begin position="329"/>
        <end position="348"/>
    </location>
</feature>
<dbReference type="PANTHER" id="PTHR24330">
    <property type="entry name" value="HOMEOBOX PROTEIN BARH-LIKE"/>
    <property type="match status" value="1"/>
</dbReference>
<feature type="region of interest" description="Disordered" evidence="1">
    <location>
        <begin position="983"/>
        <end position="1063"/>
    </location>
</feature>
<name>A0A9W6BYU4_9CHLO</name>
<comment type="caution">
    <text evidence="3">The sequence shown here is derived from an EMBL/GenBank/DDBJ whole genome shotgun (WGS) entry which is preliminary data.</text>
</comment>
<dbReference type="EMBL" id="BRXU01000031">
    <property type="protein sequence ID" value="GLC60036.1"/>
    <property type="molecule type" value="Genomic_DNA"/>
</dbReference>
<feature type="compositionally biased region" description="Gly residues" evidence="1">
    <location>
        <begin position="364"/>
        <end position="381"/>
    </location>
</feature>
<organism evidence="3 4">
    <name type="scientific">Pleodorina starrii</name>
    <dbReference type="NCBI Taxonomy" id="330485"/>
    <lineage>
        <taxon>Eukaryota</taxon>
        <taxon>Viridiplantae</taxon>
        <taxon>Chlorophyta</taxon>
        <taxon>core chlorophytes</taxon>
        <taxon>Chlorophyceae</taxon>
        <taxon>CS clade</taxon>
        <taxon>Chlamydomonadales</taxon>
        <taxon>Volvocaceae</taxon>
        <taxon>Pleodorina</taxon>
    </lineage>
</organism>
<dbReference type="OrthoDB" id="552623at2759"/>
<dbReference type="PANTHER" id="PTHR24330:SF19">
    <property type="entry name" value="MEDIATOR OF RNA POLYMERASE II TRANSCRIPTION SUBUNIT 29"/>
    <property type="match status" value="1"/>
</dbReference>
<proteinExistence type="predicted"/>
<evidence type="ECO:0000313" key="4">
    <source>
        <dbReference type="Proteomes" id="UP001165080"/>
    </source>
</evidence>
<feature type="compositionally biased region" description="Low complexity" evidence="1">
    <location>
        <begin position="714"/>
        <end position="739"/>
    </location>
</feature>
<feature type="compositionally biased region" description="Gly residues" evidence="1">
    <location>
        <begin position="1040"/>
        <end position="1054"/>
    </location>
</feature>
<dbReference type="InterPro" id="IPR057137">
    <property type="entry name" value="CDP1-like_a_solenoid_2"/>
</dbReference>
<dbReference type="Proteomes" id="UP001165080">
    <property type="component" value="Unassembled WGS sequence"/>
</dbReference>
<feature type="compositionally biased region" description="Gly residues" evidence="1">
    <location>
        <begin position="455"/>
        <end position="465"/>
    </location>
</feature>
<feature type="region of interest" description="Disordered" evidence="1">
    <location>
        <begin position="1"/>
        <end position="20"/>
    </location>
</feature>
<keyword evidence="4" id="KW-1185">Reference proteome</keyword>
<accession>A0A9W6BYU4</accession>
<feature type="compositionally biased region" description="Low complexity" evidence="1">
    <location>
        <begin position="407"/>
        <end position="433"/>
    </location>
</feature>
<feature type="compositionally biased region" description="Polar residues" evidence="1">
    <location>
        <begin position="1"/>
        <end position="16"/>
    </location>
</feature>
<evidence type="ECO:0000259" key="2">
    <source>
        <dbReference type="Pfam" id="PF23468"/>
    </source>
</evidence>
<feature type="region of interest" description="Disordered" evidence="1">
    <location>
        <begin position="262"/>
        <end position="281"/>
    </location>
</feature>
<dbReference type="Pfam" id="PF23468">
    <property type="entry name" value="ARC6"/>
    <property type="match status" value="1"/>
</dbReference>